<evidence type="ECO:0000256" key="5">
    <source>
        <dbReference type="ARBA" id="ARBA00022853"/>
    </source>
</evidence>
<evidence type="ECO:0000256" key="4">
    <source>
        <dbReference type="ARBA" id="ARBA00022679"/>
    </source>
</evidence>
<dbReference type="SMART" id="SM00297">
    <property type="entry name" value="BROMO"/>
    <property type="match status" value="1"/>
</dbReference>
<dbReference type="SUPFAM" id="SSF55729">
    <property type="entry name" value="Acyl-CoA N-acyltransferases (Nat)"/>
    <property type="match status" value="1"/>
</dbReference>
<dbReference type="EMBL" id="OZ023706">
    <property type="protein sequence ID" value="CAK9876969.1"/>
    <property type="molecule type" value="Genomic_DNA"/>
</dbReference>
<keyword evidence="9" id="KW-0804">Transcription</keyword>
<protein>
    <recommendedName>
        <fullName evidence="3">histone acetyltransferase</fullName>
        <ecNumber evidence="3">2.3.1.48</ecNumber>
    </recommendedName>
</protein>
<evidence type="ECO:0000256" key="12">
    <source>
        <dbReference type="PROSITE-ProRule" id="PRU00035"/>
    </source>
</evidence>
<dbReference type="CDD" id="cd04301">
    <property type="entry name" value="NAT_SF"/>
    <property type="match status" value="1"/>
</dbReference>
<dbReference type="PROSITE" id="PS00633">
    <property type="entry name" value="BROMODOMAIN_1"/>
    <property type="match status" value="1"/>
</dbReference>
<dbReference type="InterPro" id="IPR037800">
    <property type="entry name" value="GCN5"/>
</dbReference>
<evidence type="ECO:0000256" key="10">
    <source>
        <dbReference type="ARBA" id="ARBA00023242"/>
    </source>
</evidence>
<feature type="compositionally biased region" description="Gly residues" evidence="13">
    <location>
        <begin position="99"/>
        <end position="117"/>
    </location>
</feature>
<dbReference type="EC" id="2.3.1.48" evidence="3"/>
<feature type="compositionally biased region" description="Basic and acidic residues" evidence="13">
    <location>
        <begin position="7"/>
        <end position="16"/>
    </location>
</feature>
<dbReference type="Pfam" id="PF00439">
    <property type="entry name" value="Bromodomain"/>
    <property type="match status" value="1"/>
</dbReference>
<accession>A0ABP1BMH3</accession>
<evidence type="ECO:0000256" key="1">
    <source>
        <dbReference type="ARBA" id="ARBA00004123"/>
    </source>
</evidence>
<sequence length="594" mass="66241">MGAETNLGEKRKRSDTDFVVSKPTSGGISSSSALSSLSLPFPPPSCDSHNSQQQLPFCSSMPLSLDSHSLPDHPGSSLEDDDDAENGRHNNHEQQSDGVNGGKNGQSYGGFEGANGGDGDEEDEEDEEDDGDGNEEDGDQEDEGEEEEEEDDEEEEDTMQTFSAARLDAPAHGVPRVKAELATEGGVRETGVAAQSAIPNPAGAAVGPVEVKPSVADTIQTSGAYCSREENLKKEEDAGRLRFVCHSNDGIDQHMIWLIGLKNIFARQLPNMPKEYIVRLVMDRSHKSMMIIKNNSVVGGITYRPYLSQKFGEIAFCAITADEQVKGYGTRLMNHLKQYSRDVDGLTHFLTYADNNAVGYFTKQGFAKEIEMEKERWQGYIKDYDGGTLMECRIDPKLPYVDLPAMIRRQRQAIDEKIRELSNCHLVYQGLDIPKKEAGVPRRPMRIEDIPGVKEAGWVPEQAGYSRIRLVNATSDGPPTRQSLHAFMRSLLKVVAEHADAWPFKEPVDAREVPDYYDIIKDPIDLRTISRRLDSEQYFITLDMFVADMKRMFSNARTYNSPDTIYYKCTNRLDAFFMNKLQAGIQVTSRPTHA</sequence>
<feature type="compositionally biased region" description="Basic and acidic residues" evidence="13">
    <location>
        <begin position="85"/>
        <end position="95"/>
    </location>
</feature>
<evidence type="ECO:0000313" key="16">
    <source>
        <dbReference type="EMBL" id="CAK9876969.1"/>
    </source>
</evidence>
<dbReference type="InterPro" id="IPR016181">
    <property type="entry name" value="Acyl_CoA_acyltransferase"/>
</dbReference>
<evidence type="ECO:0000256" key="8">
    <source>
        <dbReference type="ARBA" id="ARBA00023159"/>
    </source>
</evidence>
<comment type="similarity">
    <text evidence="2">Belongs to the acetyltransferase family. GCN5 subfamily.</text>
</comment>
<organism evidence="16 17">
    <name type="scientific">Sphagnum jensenii</name>
    <dbReference type="NCBI Taxonomy" id="128206"/>
    <lineage>
        <taxon>Eukaryota</taxon>
        <taxon>Viridiplantae</taxon>
        <taxon>Streptophyta</taxon>
        <taxon>Embryophyta</taxon>
        <taxon>Bryophyta</taxon>
        <taxon>Sphagnophytina</taxon>
        <taxon>Sphagnopsida</taxon>
        <taxon>Sphagnales</taxon>
        <taxon>Sphagnaceae</taxon>
        <taxon>Sphagnum</taxon>
    </lineage>
</organism>
<feature type="compositionally biased region" description="Acidic residues" evidence="13">
    <location>
        <begin position="118"/>
        <end position="158"/>
    </location>
</feature>
<name>A0ABP1BMH3_9BRYO</name>
<evidence type="ECO:0000313" key="17">
    <source>
        <dbReference type="Proteomes" id="UP001497522"/>
    </source>
</evidence>
<feature type="domain" description="Bromo" evidence="14">
    <location>
        <begin position="496"/>
        <end position="567"/>
    </location>
</feature>
<evidence type="ECO:0000256" key="6">
    <source>
        <dbReference type="ARBA" id="ARBA00023015"/>
    </source>
</evidence>
<proteinExistence type="inferred from homology"/>
<feature type="compositionally biased region" description="Low complexity" evidence="13">
    <location>
        <begin position="21"/>
        <end position="39"/>
    </location>
</feature>
<dbReference type="PANTHER" id="PTHR45750:SF3">
    <property type="entry name" value="HISTONE ACETYLTRANSFERASE"/>
    <property type="match status" value="1"/>
</dbReference>
<keyword evidence="7 12" id="KW-0103">Bromodomain</keyword>
<keyword evidence="5" id="KW-0156">Chromatin regulator</keyword>
<reference evidence="16" key="1">
    <citation type="submission" date="2024-03" db="EMBL/GenBank/DDBJ databases">
        <authorList>
            <consortium name="ELIXIR-Norway"/>
            <consortium name="Elixir Norway"/>
        </authorList>
    </citation>
    <scope>NUCLEOTIDE SEQUENCE</scope>
</reference>
<gene>
    <name evidence="16" type="ORF">CSSPJE1EN2_LOCUS19011</name>
</gene>
<dbReference type="Pfam" id="PF00583">
    <property type="entry name" value="Acetyltransf_1"/>
    <property type="match status" value="1"/>
</dbReference>
<evidence type="ECO:0000256" key="13">
    <source>
        <dbReference type="SAM" id="MobiDB-lite"/>
    </source>
</evidence>
<dbReference type="Gene3D" id="3.40.630.30">
    <property type="match status" value="1"/>
</dbReference>
<evidence type="ECO:0000259" key="15">
    <source>
        <dbReference type="PROSITE" id="PS51186"/>
    </source>
</evidence>
<evidence type="ECO:0000259" key="14">
    <source>
        <dbReference type="PROSITE" id="PS50014"/>
    </source>
</evidence>
<feature type="domain" description="N-acetyltransferase" evidence="15">
    <location>
        <begin position="249"/>
        <end position="395"/>
    </location>
</feature>
<dbReference type="InterPro" id="IPR001487">
    <property type="entry name" value="Bromodomain"/>
</dbReference>
<dbReference type="SUPFAM" id="SSF47370">
    <property type="entry name" value="Bromodomain"/>
    <property type="match status" value="1"/>
</dbReference>
<keyword evidence="4" id="KW-0808">Transferase</keyword>
<evidence type="ECO:0000256" key="2">
    <source>
        <dbReference type="ARBA" id="ARBA00008607"/>
    </source>
</evidence>
<dbReference type="InterPro" id="IPR000182">
    <property type="entry name" value="GNAT_dom"/>
</dbReference>
<keyword evidence="11" id="KW-0012">Acyltransferase</keyword>
<comment type="subcellular location">
    <subcellularLocation>
        <location evidence="1">Nucleus</location>
    </subcellularLocation>
</comment>
<keyword evidence="6" id="KW-0805">Transcription regulation</keyword>
<dbReference type="InterPro" id="IPR018359">
    <property type="entry name" value="Bromodomain_CS"/>
</dbReference>
<evidence type="ECO:0000256" key="9">
    <source>
        <dbReference type="ARBA" id="ARBA00023163"/>
    </source>
</evidence>
<dbReference type="InterPro" id="IPR036427">
    <property type="entry name" value="Bromodomain-like_sf"/>
</dbReference>
<dbReference type="Proteomes" id="UP001497522">
    <property type="component" value="Chromosome 5"/>
</dbReference>
<keyword evidence="17" id="KW-1185">Reference proteome</keyword>
<dbReference type="Gene3D" id="1.20.920.10">
    <property type="entry name" value="Bromodomain-like"/>
    <property type="match status" value="1"/>
</dbReference>
<dbReference type="PRINTS" id="PR00503">
    <property type="entry name" value="BROMODOMAIN"/>
</dbReference>
<evidence type="ECO:0000256" key="7">
    <source>
        <dbReference type="ARBA" id="ARBA00023117"/>
    </source>
</evidence>
<dbReference type="PROSITE" id="PS51186">
    <property type="entry name" value="GNAT"/>
    <property type="match status" value="1"/>
</dbReference>
<keyword evidence="10" id="KW-0539">Nucleus</keyword>
<dbReference type="CDD" id="cd05509">
    <property type="entry name" value="Bromo_gcn5_like"/>
    <property type="match status" value="1"/>
</dbReference>
<keyword evidence="8" id="KW-0010">Activator</keyword>
<dbReference type="PANTHER" id="PTHR45750">
    <property type="entry name" value="GH11602P"/>
    <property type="match status" value="1"/>
</dbReference>
<evidence type="ECO:0000256" key="3">
    <source>
        <dbReference type="ARBA" id="ARBA00013184"/>
    </source>
</evidence>
<evidence type="ECO:0000256" key="11">
    <source>
        <dbReference type="ARBA" id="ARBA00023315"/>
    </source>
</evidence>
<feature type="region of interest" description="Disordered" evidence="13">
    <location>
        <begin position="1"/>
        <end position="160"/>
    </location>
</feature>
<dbReference type="PROSITE" id="PS50014">
    <property type="entry name" value="BROMODOMAIN_2"/>
    <property type="match status" value="1"/>
</dbReference>